<dbReference type="AlphaFoldDB" id="A0A2G2Y8G8"/>
<feature type="compositionally biased region" description="Basic and acidic residues" evidence="1">
    <location>
        <begin position="68"/>
        <end position="81"/>
    </location>
</feature>
<dbReference type="Proteomes" id="UP000222542">
    <property type="component" value="Unassembled WGS sequence"/>
</dbReference>
<gene>
    <name evidence="2" type="ORF">T459_30276</name>
</gene>
<dbReference type="Gramene" id="PHT65851">
    <property type="protein sequence ID" value="PHT65851"/>
    <property type="gene ID" value="T459_30276"/>
</dbReference>
<sequence>MMEGDLVAYLRHYCNQLRGYGGKEELFMAYVGKPFVAVLKIGEMIEGGIKIGCIMSFTTLKATTQAIKKDSGSDGKNKNEEDASTIVVGQQAR</sequence>
<organism evidence="2 3">
    <name type="scientific">Capsicum annuum</name>
    <name type="common">Capsicum pepper</name>
    <dbReference type="NCBI Taxonomy" id="4072"/>
    <lineage>
        <taxon>Eukaryota</taxon>
        <taxon>Viridiplantae</taxon>
        <taxon>Streptophyta</taxon>
        <taxon>Embryophyta</taxon>
        <taxon>Tracheophyta</taxon>
        <taxon>Spermatophyta</taxon>
        <taxon>Magnoliopsida</taxon>
        <taxon>eudicotyledons</taxon>
        <taxon>Gunneridae</taxon>
        <taxon>Pentapetalae</taxon>
        <taxon>asterids</taxon>
        <taxon>lamiids</taxon>
        <taxon>Solanales</taxon>
        <taxon>Solanaceae</taxon>
        <taxon>Solanoideae</taxon>
        <taxon>Capsiceae</taxon>
        <taxon>Capsicum</taxon>
    </lineage>
</organism>
<keyword evidence="3" id="KW-1185">Reference proteome</keyword>
<proteinExistence type="predicted"/>
<evidence type="ECO:0000313" key="2">
    <source>
        <dbReference type="EMBL" id="PHT65851.1"/>
    </source>
</evidence>
<evidence type="ECO:0000256" key="1">
    <source>
        <dbReference type="SAM" id="MobiDB-lite"/>
    </source>
</evidence>
<accession>A0A2G2Y8G8</accession>
<comment type="caution">
    <text evidence="2">The sequence shown here is derived from an EMBL/GenBank/DDBJ whole genome shotgun (WGS) entry which is preliminary data.</text>
</comment>
<name>A0A2G2Y8G8_CAPAN</name>
<dbReference type="EMBL" id="AYRZ02000012">
    <property type="protein sequence ID" value="PHT65851.1"/>
    <property type="molecule type" value="Genomic_DNA"/>
</dbReference>
<reference evidence="2 3" key="1">
    <citation type="journal article" date="2014" name="Nat. Genet.">
        <title>Genome sequence of the hot pepper provides insights into the evolution of pungency in Capsicum species.</title>
        <authorList>
            <person name="Kim S."/>
            <person name="Park M."/>
            <person name="Yeom S.I."/>
            <person name="Kim Y.M."/>
            <person name="Lee J.M."/>
            <person name="Lee H.A."/>
            <person name="Seo E."/>
            <person name="Choi J."/>
            <person name="Cheong K."/>
            <person name="Kim K.T."/>
            <person name="Jung K."/>
            <person name="Lee G.W."/>
            <person name="Oh S.K."/>
            <person name="Bae C."/>
            <person name="Kim S.B."/>
            <person name="Lee H.Y."/>
            <person name="Kim S.Y."/>
            <person name="Kim M.S."/>
            <person name="Kang B.C."/>
            <person name="Jo Y.D."/>
            <person name="Yang H.B."/>
            <person name="Jeong H.J."/>
            <person name="Kang W.H."/>
            <person name="Kwon J.K."/>
            <person name="Shin C."/>
            <person name="Lim J.Y."/>
            <person name="Park J.H."/>
            <person name="Huh J.H."/>
            <person name="Kim J.S."/>
            <person name="Kim B.D."/>
            <person name="Cohen O."/>
            <person name="Paran I."/>
            <person name="Suh M.C."/>
            <person name="Lee S.B."/>
            <person name="Kim Y.K."/>
            <person name="Shin Y."/>
            <person name="Noh S.J."/>
            <person name="Park J."/>
            <person name="Seo Y.S."/>
            <person name="Kwon S.Y."/>
            <person name="Kim H.A."/>
            <person name="Park J.M."/>
            <person name="Kim H.J."/>
            <person name="Choi S.B."/>
            <person name="Bosland P.W."/>
            <person name="Reeves G."/>
            <person name="Jo S.H."/>
            <person name="Lee B.W."/>
            <person name="Cho H.T."/>
            <person name="Choi H.S."/>
            <person name="Lee M.S."/>
            <person name="Yu Y."/>
            <person name="Do Choi Y."/>
            <person name="Park B.S."/>
            <person name="van Deynze A."/>
            <person name="Ashrafi H."/>
            <person name="Hill T."/>
            <person name="Kim W.T."/>
            <person name="Pai H.S."/>
            <person name="Ahn H.K."/>
            <person name="Yeam I."/>
            <person name="Giovannoni J.J."/>
            <person name="Rose J.K."/>
            <person name="Sorensen I."/>
            <person name="Lee S.J."/>
            <person name="Kim R.W."/>
            <person name="Choi I.Y."/>
            <person name="Choi B.S."/>
            <person name="Lim J.S."/>
            <person name="Lee Y.H."/>
            <person name="Choi D."/>
        </authorList>
    </citation>
    <scope>NUCLEOTIDE SEQUENCE [LARGE SCALE GENOMIC DNA]</scope>
    <source>
        <strain evidence="3">cv. CM334</strain>
    </source>
</reference>
<evidence type="ECO:0000313" key="3">
    <source>
        <dbReference type="Proteomes" id="UP000222542"/>
    </source>
</evidence>
<reference evidence="2 3" key="2">
    <citation type="journal article" date="2017" name="Genome Biol.">
        <title>New reference genome sequences of hot pepper reveal the massive evolution of plant disease-resistance genes by retroduplication.</title>
        <authorList>
            <person name="Kim S."/>
            <person name="Park J."/>
            <person name="Yeom S.I."/>
            <person name="Kim Y.M."/>
            <person name="Seo E."/>
            <person name="Kim K.T."/>
            <person name="Kim M.S."/>
            <person name="Lee J.M."/>
            <person name="Cheong K."/>
            <person name="Shin H.S."/>
            <person name="Kim S.B."/>
            <person name="Han K."/>
            <person name="Lee J."/>
            <person name="Park M."/>
            <person name="Lee H.A."/>
            <person name="Lee H.Y."/>
            <person name="Lee Y."/>
            <person name="Oh S."/>
            <person name="Lee J.H."/>
            <person name="Choi E."/>
            <person name="Choi E."/>
            <person name="Lee S.E."/>
            <person name="Jeon J."/>
            <person name="Kim H."/>
            <person name="Choi G."/>
            <person name="Song H."/>
            <person name="Lee J."/>
            <person name="Lee S.C."/>
            <person name="Kwon J.K."/>
            <person name="Lee H.Y."/>
            <person name="Koo N."/>
            <person name="Hong Y."/>
            <person name="Kim R.W."/>
            <person name="Kang W.H."/>
            <person name="Huh J.H."/>
            <person name="Kang B.C."/>
            <person name="Yang T.J."/>
            <person name="Lee Y.H."/>
            <person name="Bennetzen J.L."/>
            <person name="Choi D."/>
        </authorList>
    </citation>
    <scope>NUCLEOTIDE SEQUENCE [LARGE SCALE GENOMIC DNA]</scope>
    <source>
        <strain evidence="3">cv. CM334</strain>
    </source>
</reference>
<feature type="region of interest" description="Disordered" evidence="1">
    <location>
        <begin position="68"/>
        <end position="93"/>
    </location>
</feature>
<protein>
    <submittedName>
        <fullName evidence="2">Uncharacterized protein</fullName>
    </submittedName>
</protein>